<comment type="caution">
    <text evidence="1">The sequence shown here is derived from an EMBL/GenBank/DDBJ whole genome shotgun (WGS) entry which is preliminary data.</text>
</comment>
<organism evidence="1 2">
    <name type="scientific">Thermomonospora umbrina</name>
    <dbReference type="NCBI Taxonomy" id="111806"/>
    <lineage>
        <taxon>Bacteria</taxon>
        <taxon>Bacillati</taxon>
        <taxon>Actinomycetota</taxon>
        <taxon>Actinomycetes</taxon>
        <taxon>Streptosporangiales</taxon>
        <taxon>Thermomonosporaceae</taxon>
        <taxon>Thermomonospora</taxon>
    </lineage>
</organism>
<gene>
    <name evidence="1" type="ORF">DFJ69_3652</name>
</gene>
<protein>
    <submittedName>
        <fullName evidence="1">Uncharacterized protein</fullName>
    </submittedName>
</protein>
<reference evidence="1 2" key="1">
    <citation type="submission" date="2018-08" db="EMBL/GenBank/DDBJ databases">
        <title>Sequencing the genomes of 1000 actinobacteria strains.</title>
        <authorList>
            <person name="Klenk H.-P."/>
        </authorList>
    </citation>
    <scope>NUCLEOTIDE SEQUENCE [LARGE SCALE GENOMIC DNA]</scope>
    <source>
        <strain evidence="1 2">DSM 43927</strain>
    </source>
</reference>
<dbReference type="EMBL" id="QTTT01000001">
    <property type="protein sequence ID" value="REE98168.1"/>
    <property type="molecule type" value="Genomic_DNA"/>
</dbReference>
<dbReference type="Proteomes" id="UP000256661">
    <property type="component" value="Unassembled WGS sequence"/>
</dbReference>
<name>A0A3D9SQV3_9ACTN</name>
<accession>A0A3D9SQV3</accession>
<proteinExistence type="predicted"/>
<evidence type="ECO:0000313" key="2">
    <source>
        <dbReference type="Proteomes" id="UP000256661"/>
    </source>
</evidence>
<evidence type="ECO:0000313" key="1">
    <source>
        <dbReference type="EMBL" id="REE98168.1"/>
    </source>
</evidence>
<keyword evidence="2" id="KW-1185">Reference proteome</keyword>
<sequence>MIKDLGHRGVVDKTEDISQWGFCPVLQAGAPER</sequence>
<dbReference type="AlphaFoldDB" id="A0A3D9SQV3"/>